<feature type="domain" description="DH" evidence="5">
    <location>
        <begin position="894"/>
        <end position="1147"/>
    </location>
</feature>
<feature type="region of interest" description="Disordered" evidence="3">
    <location>
        <begin position="697"/>
        <end position="723"/>
    </location>
</feature>
<keyword evidence="2" id="KW-0963">Cytoplasm</keyword>
<dbReference type="GO" id="GO:0005085">
    <property type="term" value="F:guanyl-nucleotide exchange factor activity"/>
    <property type="evidence" value="ECO:0007669"/>
    <property type="project" value="InterPro"/>
</dbReference>
<dbReference type="SUPFAM" id="SSF48065">
    <property type="entry name" value="DBL homology domain (DH-domain)"/>
    <property type="match status" value="2"/>
</dbReference>
<dbReference type="GO" id="GO:0005737">
    <property type="term" value="C:cytoplasm"/>
    <property type="evidence" value="ECO:0007669"/>
    <property type="project" value="UniProtKB-SubCell"/>
</dbReference>
<name>A0A7R9HKL5_9NEOP</name>
<evidence type="ECO:0008006" key="7">
    <source>
        <dbReference type="Google" id="ProtNLM"/>
    </source>
</evidence>
<comment type="subcellular location">
    <subcellularLocation>
        <location evidence="1">Cytoplasm</location>
    </subcellularLocation>
</comment>
<dbReference type="PANTHER" id="PTHR46006:SF5">
    <property type="entry name" value="DH DOMAIN-CONTAINING PROTEIN"/>
    <property type="match status" value="1"/>
</dbReference>
<feature type="region of interest" description="Disordered" evidence="3">
    <location>
        <begin position="759"/>
        <end position="780"/>
    </location>
</feature>
<dbReference type="CDD" id="cd00160">
    <property type="entry name" value="RhoGEF"/>
    <property type="match status" value="1"/>
</dbReference>
<dbReference type="PROSITE" id="PS50010">
    <property type="entry name" value="DH_2"/>
    <property type="match status" value="1"/>
</dbReference>
<feature type="compositionally biased region" description="Basic and acidic residues" evidence="3">
    <location>
        <begin position="767"/>
        <end position="780"/>
    </location>
</feature>
<feature type="domain" description="PH" evidence="4">
    <location>
        <begin position="1195"/>
        <end position="1326"/>
    </location>
</feature>
<feature type="region of interest" description="Disordered" evidence="3">
    <location>
        <begin position="818"/>
        <end position="853"/>
    </location>
</feature>
<evidence type="ECO:0000256" key="1">
    <source>
        <dbReference type="ARBA" id="ARBA00004496"/>
    </source>
</evidence>
<dbReference type="PROSITE" id="PS50003">
    <property type="entry name" value="PH_DOMAIN"/>
    <property type="match status" value="1"/>
</dbReference>
<dbReference type="SMART" id="SM00325">
    <property type="entry name" value="RhoGEF"/>
    <property type="match status" value="1"/>
</dbReference>
<dbReference type="Pfam" id="PF00621">
    <property type="entry name" value="RhoGEF"/>
    <property type="match status" value="2"/>
</dbReference>
<organism evidence="6">
    <name type="scientific">Timema monikensis</name>
    <dbReference type="NCBI Taxonomy" id="170555"/>
    <lineage>
        <taxon>Eukaryota</taxon>
        <taxon>Metazoa</taxon>
        <taxon>Ecdysozoa</taxon>
        <taxon>Arthropoda</taxon>
        <taxon>Hexapoda</taxon>
        <taxon>Insecta</taxon>
        <taxon>Pterygota</taxon>
        <taxon>Neoptera</taxon>
        <taxon>Polyneoptera</taxon>
        <taxon>Phasmatodea</taxon>
        <taxon>Timematodea</taxon>
        <taxon>Timematoidea</taxon>
        <taxon>Timematidae</taxon>
        <taxon>Timema</taxon>
    </lineage>
</organism>
<feature type="compositionally biased region" description="Pro residues" evidence="3">
    <location>
        <begin position="116"/>
        <end position="126"/>
    </location>
</feature>
<dbReference type="InterPro" id="IPR001849">
    <property type="entry name" value="PH_domain"/>
</dbReference>
<dbReference type="Gene3D" id="1.20.900.10">
    <property type="entry name" value="Dbl homology (DH) domain"/>
    <property type="match status" value="2"/>
</dbReference>
<feature type="compositionally biased region" description="Polar residues" evidence="3">
    <location>
        <begin position="834"/>
        <end position="853"/>
    </location>
</feature>
<dbReference type="InterPro" id="IPR000219">
    <property type="entry name" value="DH_dom"/>
</dbReference>
<dbReference type="InterPro" id="IPR051480">
    <property type="entry name" value="Endocytic_GEF_Adapter"/>
</dbReference>
<dbReference type="PANTHER" id="PTHR46006">
    <property type="entry name" value="RHO GUANINE NUCLEOTIDE EXCHANGE FACTOR AT 64C, ISOFORM A"/>
    <property type="match status" value="1"/>
</dbReference>
<evidence type="ECO:0000313" key="6">
    <source>
        <dbReference type="EMBL" id="CAD7425795.1"/>
    </source>
</evidence>
<feature type="region of interest" description="Disordered" evidence="3">
    <location>
        <begin position="154"/>
        <end position="208"/>
    </location>
</feature>
<proteinExistence type="predicted"/>
<feature type="compositionally biased region" description="Polar residues" evidence="3">
    <location>
        <begin position="154"/>
        <end position="177"/>
    </location>
</feature>
<evidence type="ECO:0000259" key="5">
    <source>
        <dbReference type="PROSITE" id="PS50010"/>
    </source>
</evidence>
<accession>A0A7R9HKL5</accession>
<feature type="compositionally biased region" description="Basic and acidic residues" evidence="3">
    <location>
        <begin position="818"/>
        <end position="832"/>
    </location>
</feature>
<reference evidence="6" key="1">
    <citation type="submission" date="2020-11" db="EMBL/GenBank/DDBJ databases">
        <authorList>
            <person name="Tran Van P."/>
        </authorList>
    </citation>
    <scope>NUCLEOTIDE SEQUENCE</scope>
</reference>
<dbReference type="GO" id="GO:0035025">
    <property type="term" value="P:positive regulation of Rho protein signal transduction"/>
    <property type="evidence" value="ECO:0007669"/>
    <property type="project" value="TreeGrafter"/>
</dbReference>
<feature type="compositionally biased region" description="Pro residues" evidence="3">
    <location>
        <begin position="700"/>
        <end position="712"/>
    </location>
</feature>
<sequence length="1350" mass="150222">MCLAAVTSDSQNLVSSLLDELSQPGSTTTVVTLRRSLSERLSTPPISSYLAEHRRAAVLFNDTMRLRQRGVRHSDARLVFSDPGSPSERITISNPIPIDRKHQRMLSPVRPRPKEPPPPPPPPPNVPHTLPEIPPRQIFPFSKKHIEEIIKPNHQSPSGVLSHQSQTVPAKQKTSSGRKIPPAPPIPIKPRPSSWSPPHLTTASADRGDTLSIVVKKEHRNSDPGPSPSLLRLHVVTTDPETSGAVHGVRFETSPDMDQDPKPVENLGNARSVVTVSSPSVGSRSPHGIHRLEIINGDSISTLSKSRRTSILINGEDTATVSNTSLVIDNQSGCKKDNINRVTISVGGDISGSPTAYGSPVMNRSSSCTVIDTSTETRYNRSSSLTLVSSVSKSTTVIPVSPDPHPQDMLLFLDHCTNVEVNGESSELELDTSILKGDVPKTCSNITLNGECDNTKNENSTKEVDACDTNPRHHLSCNRRPTDTVIAAAMQDSEALWDPVEAVKRNLVPHVCGKNDSDVSSELDQAENCSEDVDTISLLSEKLKEDFYVVTSTNARILESRLSKDLIEVPDVLLEATEDENEEECDYNSHLPIQAPRNSPSTLDASLTGVSKVDDLASDDDSDFITGKVIDDYEGSSSIKDENEECESARHLSLSLPRFILEEKDTQDDEVDVLGGKEIGEDDENIYDSIKEHIYEELPDTPPPLPLSPPPSLDDLEEGKRGSRSIFEGASKYDILSYLEGAKERGIVPEECYYSGGDSANGDEILDDKQLDPSSHERMNSLDLGDLSSRVSHLSNNSDSSEDSCNLIITNIDDEAPSDKVRKSSADIERNDSGVGSETSKSSRSRWQQQPVSISEDQQHLCEDCDQPVETQVTDSGVMFAPLVCRKCGKKRAERKETIAEIVETEEKYGRDLRIILEEFYRPMLVAGLLTAEQLAAIFLNSEELFDNSTALADKLRDNLEIAIEQGDEDLLTVDIGKLFLEAAPMLHAFESYCTRQAAASLLLANLEKEKELLRIFLRVSQMENAVLRRMNLNSFLMLANALVVLSSTAEDGEIEVPVQRVTKYPLLLTRLYNGCTSAESDQVPPVAGQTVQWVCLCLQVPVQRVTKYPLLLARLYKVTPSHHEGRELLKQAQHKIELHLEHMNAEAKDFTSTKLWRRISIINLRRSSSEVDMINIKLRKMALDILEWNHDEARFVMEGKLLYSNPTDNNWRRGRTIKLNTINALLVTNGKPTEEYRPDLEDEVLLFPKRTGVREATLLLLKEKCGRYSLIREPLYLDKCIVCCEADWEEYFEVQELASKDTFIFKAEDGERTKAWYRQLQYHAQGLGAWRKRRNALANIMINGMLTRN</sequence>
<gene>
    <name evidence="6" type="ORF">TMSB3V08_LOCUS2698</name>
</gene>
<evidence type="ECO:0000259" key="4">
    <source>
        <dbReference type="PROSITE" id="PS50003"/>
    </source>
</evidence>
<dbReference type="EMBL" id="OB793030">
    <property type="protein sequence ID" value="CAD7425795.1"/>
    <property type="molecule type" value="Genomic_DNA"/>
</dbReference>
<protein>
    <recommendedName>
        <fullName evidence="7">DH domain-containing protein</fullName>
    </recommendedName>
</protein>
<feature type="region of interest" description="Disordered" evidence="3">
    <location>
        <begin position="78"/>
        <end position="136"/>
    </location>
</feature>
<evidence type="ECO:0000256" key="3">
    <source>
        <dbReference type="SAM" id="MobiDB-lite"/>
    </source>
</evidence>
<evidence type="ECO:0000256" key="2">
    <source>
        <dbReference type="ARBA" id="ARBA00022490"/>
    </source>
</evidence>
<feature type="compositionally biased region" description="Pro residues" evidence="3">
    <location>
        <begin position="181"/>
        <end position="190"/>
    </location>
</feature>
<dbReference type="InterPro" id="IPR035899">
    <property type="entry name" value="DBL_dom_sf"/>
</dbReference>